<evidence type="ECO:0000256" key="1">
    <source>
        <dbReference type="SAM" id="MobiDB-lite"/>
    </source>
</evidence>
<evidence type="ECO:0000313" key="3">
    <source>
        <dbReference type="Proteomes" id="UP000887540"/>
    </source>
</evidence>
<dbReference type="Pfam" id="PF00059">
    <property type="entry name" value="Lectin_C"/>
    <property type="match status" value="1"/>
</dbReference>
<keyword evidence="3" id="KW-1185">Reference proteome</keyword>
<reference evidence="4" key="1">
    <citation type="submission" date="2022-11" db="UniProtKB">
        <authorList>
            <consortium name="WormBaseParasite"/>
        </authorList>
    </citation>
    <scope>IDENTIFICATION</scope>
</reference>
<dbReference type="SUPFAM" id="SSF56436">
    <property type="entry name" value="C-type lectin-like"/>
    <property type="match status" value="1"/>
</dbReference>
<evidence type="ECO:0000259" key="2">
    <source>
        <dbReference type="PROSITE" id="PS50041"/>
    </source>
</evidence>
<accession>A0A914DX84</accession>
<name>A0A914DX84_9BILA</name>
<evidence type="ECO:0000313" key="4">
    <source>
        <dbReference type="WBParaSite" id="ACRNAN_scaffold4146.g10431.t1"/>
    </source>
</evidence>
<feature type="region of interest" description="Disordered" evidence="1">
    <location>
        <begin position="100"/>
        <end position="235"/>
    </location>
</feature>
<feature type="compositionally biased region" description="Low complexity" evidence="1">
    <location>
        <begin position="100"/>
        <end position="129"/>
    </location>
</feature>
<dbReference type="Proteomes" id="UP000887540">
    <property type="component" value="Unplaced"/>
</dbReference>
<proteinExistence type="predicted"/>
<feature type="compositionally biased region" description="Low complexity" evidence="1">
    <location>
        <begin position="167"/>
        <end position="235"/>
    </location>
</feature>
<dbReference type="CDD" id="cd00037">
    <property type="entry name" value="CLECT"/>
    <property type="match status" value="1"/>
</dbReference>
<sequence length="634" mass="68187">MILFIKIKSAVQHNPTVNVISISPSSTRFKRDTSKNPLDVLAAIIYTSNADQSIDQIQNNIQQSGNGLQILHIVDENTISQTNYSTNLCSKVNPIGLGTNQTTTTSSSPSTTSFSATTLSTSIPQTTTPTCPPCPSTPSCPSTQVSQTTTQGVTSTMPAGATTLQPTSTSISQTSTSSGASTSGTTSVTATTQGGVTSTSMKPTTRTTVPITTTSPVGATTLLPTTTPPQALTSTTSSSATTVVTITASTTTTPFSCGNGTWTLVENRCFIFLSNRRDWIAASSQCHSLNGFLVTVYDKKDEDFLHNQAGTIQYFIGLNDVARNGTWIWDQPTGQTLTFQRVLRPHNNQYLLHQLQLVQPFLFPSIVAMAHGRMSRIDASCLLNDTKFTNWAQGQPNLNDTSYDHRCVVDQKDVGWVVMDCMTANFYACEKAGTPITATTTQATSTPVVQVTTPTTTASSLICNSYITLVVDNTNDITSANFNLQVSYLNDTQNGLLSLYNQNLSPSYYTETGDDYSGGYTYQTLLGFINTQLTQTSTKPNWNLLLGLLVADAPNDYPPNATINHVLLLGSAPTGLESKITELVNPSLLRTVIGVLLNDQVDIPQSLIDAGLQIIPWNNNPVTLTKDIRNLLKC</sequence>
<dbReference type="SMART" id="SM00034">
    <property type="entry name" value="CLECT"/>
    <property type="match status" value="1"/>
</dbReference>
<protein>
    <submittedName>
        <fullName evidence="4">C-type lectin domain-containing protein</fullName>
    </submittedName>
</protein>
<dbReference type="InterPro" id="IPR016186">
    <property type="entry name" value="C-type_lectin-like/link_sf"/>
</dbReference>
<dbReference type="PANTHER" id="PTHR22801">
    <property type="entry name" value="LITHOSTATHINE"/>
    <property type="match status" value="1"/>
</dbReference>
<dbReference type="Gene3D" id="3.10.100.10">
    <property type="entry name" value="Mannose-Binding Protein A, subunit A"/>
    <property type="match status" value="1"/>
</dbReference>
<dbReference type="PANTHER" id="PTHR22801:SF63">
    <property type="entry name" value="C-TYPE LECTIN DOMAIN-CONTAINING PROTEIN"/>
    <property type="match status" value="1"/>
</dbReference>
<feature type="compositionally biased region" description="Low complexity" evidence="1">
    <location>
        <begin position="139"/>
        <end position="156"/>
    </location>
</feature>
<dbReference type="InterPro" id="IPR050801">
    <property type="entry name" value="Ca-Dep_Lectins_ImmuneDev"/>
</dbReference>
<dbReference type="WBParaSite" id="ACRNAN_scaffold4146.g10431.t1">
    <property type="protein sequence ID" value="ACRNAN_scaffold4146.g10431.t1"/>
    <property type="gene ID" value="ACRNAN_scaffold4146.g10431"/>
</dbReference>
<dbReference type="AlphaFoldDB" id="A0A914DX84"/>
<feature type="domain" description="C-type lectin" evidence="2">
    <location>
        <begin position="265"/>
        <end position="430"/>
    </location>
</feature>
<organism evidence="3 4">
    <name type="scientific">Acrobeloides nanus</name>
    <dbReference type="NCBI Taxonomy" id="290746"/>
    <lineage>
        <taxon>Eukaryota</taxon>
        <taxon>Metazoa</taxon>
        <taxon>Ecdysozoa</taxon>
        <taxon>Nematoda</taxon>
        <taxon>Chromadorea</taxon>
        <taxon>Rhabditida</taxon>
        <taxon>Tylenchina</taxon>
        <taxon>Cephalobomorpha</taxon>
        <taxon>Cephaloboidea</taxon>
        <taxon>Cephalobidae</taxon>
        <taxon>Acrobeloides</taxon>
    </lineage>
</organism>
<dbReference type="InterPro" id="IPR001304">
    <property type="entry name" value="C-type_lectin-like"/>
</dbReference>
<dbReference type="PROSITE" id="PS50041">
    <property type="entry name" value="C_TYPE_LECTIN_2"/>
    <property type="match status" value="1"/>
</dbReference>
<dbReference type="InterPro" id="IPR016187">
    <property type="entry name" value="CTDL_fold"/>
</dbReference>